<feature type="domain" description="Reverse transcriptase Ty1/copia-type" evidence="1">
    <location>
        <begin position="39"/>
        <end position="180"/>
    </location>
</feature>
<name>A0A9Q3FDW6_9BASI</name>
<comment type="caution">
    <text evidence="2">The sequence shown here is derived from an EMBL/GenBank/DDBJ whole genome shotgun (WGS) entry which is preliminary data.</text>
</comment>
<accession>A0A9Q3FDW6</accession>
<sequence>MLADVVTYKQAISNPSEEKEWYEAMKQEFESLTSHHTGELVPYPTDGTKVIGGMWRLTRKRNEFGEVYRRKARWVVLGNHQEHMVHYYDTWALVGRNETFKTLLVLTVTQGYIPYQFDIETAFLQGKMDANVYVKQVKGFEVPGKEGWVWRLNKSLYGTKQARIMWQTKLAETLGELGMKSS</sequence>
<gene>
    <name evidence="2" type="ORF">O181_075175</name>
</gene>
<dbReference type="Pfam" id="PF07727">
    <property type="entry name" value="RVT_2"/>
    <property type="match status" value="1"/>
</dbReference>
<dbReference type="AlphaFoldDB" id="A0A9Q3FDW6"/>
<proteinExistence type="predicted"/>
<dbReference type="InterPro" id="IPR013103">
    <property type="entry name" value="RVT_2"/>
</dbReference>
<evidence type="ECO:0000313" key="2">
    <source>
        <dbReference type="EMBL" id="MBW0535460.1"/>
    </source>
</evidence>
<protein>
    <recommendedName>
        <fullName evidence="1">Reverse transcriptase Ty1/copia-type domain-containing protein</fullName>
    </recommendedName>
</protein>
<organism evidence="2 3">
    <name type="scientific">Austropuccinia psidii MF-1</name>
    <dbReference type="NCBI Taxonomy" id="1389203"/>
    <lineage>
        <taxon>Eukaryota</taxon>
        <taxon>Fungi</taxon>
        <taxon>Dikarya</taxon>
        <taxon>Basidiomycota</taxon>
        <taxon>Pucciniomycotina</taxon>
        <taxon>Pucciniomycetes</taxon>
        <taxon>Pucciniales</taxon>
        <taxon>Sphaerophragmiaceae</taxon>
        <taxon>Austropuccinia</taxon>
    </lineage>
</organism>
<dbReference type="Proteomes" id="UP000765509">
    <property type="component" value="Unassembled WGS sequence"/>
</dbReference>
<evidence type="ECO:0000313" key="3">
    <source>
        <dbReference type="Proteomes" id="UP000765509"/>
    </source>
</evidence>
<keyword evidence="3" id="KW-1185">Reference proteome</keyword>
<dbReference type="EMBL" id="AVOT02040254">
    <property type="protein sequence ID" value="MBW0535460.1"/>
    <property type="molecule type" value="Genomic_DNA"/>
</dbReference>
<evidence type="ECO:0000259" key="1">
    <source>
        <dbReference type="Pfam" id="PF07727"/>
    </source>
</evidence>
<dbReference type="OrthoDB" id="2787706at2759"/>
<reference evidence="2" key="1">
    <citation type="submission" date="2021-03" db="EMBL/GenBank/DDBJ databases">
        <title>Draft genome sequence of rust myrtle Austropuccinia psidii MF-1, a brazilian biotype.</title>
        <authorList>
            <person name="Quecine M.C."/>
            <person name="Pachon D.M.R."/>
            <person name="Bonatelli M.L."/>
            <person name="Correr F.H."/>
            <person name="Franceschini L.M."/>
            <person name="Leite T.F."/>
            <person name="Margarido G.R.A."/>
            <person name="Almeida C.A."/>
            <person name="Ferrarezi J.A."/>
            <person name="Labate C.A."/>
        </authorList>
    </citation>
    <scope>NUCLEOTIDE SEQUENCE</scope>
    <source>
        <strain evidence="2">MF-1</strain>
    </source>
</reference>